<dbReference type="EMBL" id="UZAU01000168">
    <property type="status" value="NOT_ANNOTATED_CDS"/>
    <property type="molecule type" value="Genomic_DNA"/>
</dbReference>
<dbReference type="Proteomes" id="UP000596661">
    <property type="component" value="Chromosome 2"/>
</dbReference>
<name>A0A803NSX3_CANSA</name>
<accession>A0A803NSX3</accession>
<reference evidence="2" key="2">
    <citation type="submission" date="2021-03" db="UniProtKB">
        <authorList>
            <consortium name="EnsemblPlants"/>
        </authorList>
    </citation>
    <scope>IDENTIFICATION</scope>
</reference>
<keyword evidence="3" id="KW-1185">Reference proteome</keyword>
<evidence type="ECO:0000256" key="1">
    <source>
        <dbReference type="SAM" id="MobiDB-lite"/>
    </source>
</evidence>
<evidence type="ECO:0000313" key="2">
    <source>
        <dbReference type="EnsemblPlants" id="cds.evm.model.02.1251"/>
    </source>
</evidence>
<dbReference type="AlphaFoldDB" id="A0A803NSX3"/>
<sequence>MDVDLESMFKNPPKADKRSRRKVAQADEVSDSTKEPKRTKTKANMRKSSNQLTIDVDKSLEEGNEVSTVGIEVSAAGIIEKQPTRSAHQVDHDQKLKELEAGFEERVNNIGRRTIYQIWSANPELDFSFLGDKAETMLAYCEKTWKEDLGEEEEFEAEQENLTKSPIIM</sequence>
<protein>
    <submittedName>
        <fullName evidence="2">Uncharacterized protein</fullName>
    </submittedName>
</protein>
<dbReference type="EnsemblPlants" id="evm.model.02.1251">
    <property type="protein sequence ID" value="cds.evm.model.02.1251"/>
    <property type="gene ID" value="evm.TU.02.1251"/>
</dbReference>
<feature type="region of interest" description="Disordered" evidence="1">
    <location>
        <begin position="1"/>
        <end position="58"/>
    </location>
</feature>
<proteinExistence type="predicted"/>
<reference evidence="2" key="1">
    <citation type="submission" date="2018-11" db="EMBL/GenBank/DDBJ databases">
        <authorList>
            <person name="Grassa J C."/>
        </authorList>
    </citation>
    <scope>NUCLEOTIDE SEQUENCE [LARGE SCALE GENOMIC DNA]</scope>
</reference>
<evidence type="ECO:0000313" key="3">
    <source>
        <dbReference type="Proteomes" id="UP000596661"/>
    </source>
</evidence>
<organism evidence="2 3">
    <name type="scientific">Cannabis sativa</name>
    <name type="common">Hemp</name>
    <name type="synonym">Marijuana</name>
    <dbReference type="NCBI Taxonomy" id="3483"/>
    <lineage>
        <taxon>Eukaryota</taxon>
        <taxon>Viridiplantae</taxon>
        <taxon>Streptophyta</taxon>
        <taxon>Embryophyta</taxon>
        <taxon>Tracheophyta</taxon>
        <taxon>Spermatophyta</taxon>
        <taxon>Magnoliopsida</taxon>
        <taxon>eudicotyledons</taxon>
        <taxon>Gunneridae</taxon>
        <taxon>Pentapetalae</taxon>
        <taxon>rosids</taxon>
        <taxon>fabids</taxon>
        <taxon>Rosales</taxon>
        <taxon>Cannabaceae</taxon>
        <taxon>Cannabis</taxon>
    </lineage>
</organism>
<dbReference type="Gramene" id="evm.model.02.1251">
    <property type="protein sequence ID" value="cds.evm.model.02.1251"/>
    <property type="gene ID" value="evm.TU.02.1251"/>
</dbReference>